<feature type="region of interest" description="Disordered" evidence="1">
    <location>
        <begin position="89"/>
        <end position="109"/>
    </location>
</feature>
<evidence type="ECO:0008006" key="4">
    <source>
        <dbReference type="Google" id="ProtNLM"/>
    </source>
</evidence>
<dbReference type="VEuPathDB" id="FungiDB:SMAC_00268"/>
<evidence type="ECO:0000313" key="2">
    <source>
        <dbReference type="EMBL" id="KAA8636839.1"/>
    </source>
</evidence>
<protein>
    <recommendedName>
        <fullName evidence="4">Dockerin type 1</fullName>
    </recommendedName>
</protein>
<dbReference type="Pfam" id="PF15892">
    <property type="entry name" value="BNR_4"/>
    <property type="match status" value="1"/>
</dbReference>
<sequence>MSPNNSILKPGHQDHDDTQVQLPQPVITILGCQSATPGRQHTLNAYAFQQDAIVTFNGYQYAAYWSNNGPNDGDTLYLCVARRHLRPRSDVPVKNNSDETRKPSNTEGGLDETAYEWQILELRDYMQTVDDGHNTVSLGICPGDGTIHLAFDHHCDILRYRYSKRDVATQPHAVSWHPDIFSATLDHLPGIASLHKPLRDVTYPRFGFLGEKMFFSHRDGKAGLGNDHLYTYDGKDGGFKYIGDYLTGVQSNPYVNGITSRKGVLHVTWVYRGFVEYPGWDDPLDTKHKQQAGPNGAENNHNICYAHSEADGCVWKNGQGEVIADLRDPVSFSHDQRGKERTIRNDACGIVAFEIPKGKGLMNQEAQAVDQAGGVHVLNRDMMDEGRTYLWKHYYRSPDGTWTQRAPQAINEGSKRGQLAISQTGDLYTILPNSATKSMRILRATRNSGYTDYREVWRGDGLGGEPLVDSARLEYDNVLSVFARHDPVDSAEHPREESQAVAILDFELPM</sequence>
<evidence type="ECO:0000313" key="3">
    <source>
        <dbReference type="Proteomes" id="UP000433876"/>
    </source>
</evidence>
<dbReference type="AlphaFoldDB" id="A0A8S9A4F6"/>
<gene>
    <name evidence="2" type="ORF">SMACR_00268</name>
</gene>
<comment type="caution">
    <text evidence="2">The sequence shown here is derived from an EMBL/GenBank/DDBJ whole genome shotgun (WGS) entry which is preliminary data.</text>
</comment>
<organism evidence="2 3">
    <name type="scientific">Sordaria macrospora</name>
    <dbReference type="NCBI Taxonomy" id="5147"/>
    <lineage>
        <taxon>Eukaryota</taxon>
        <taxon>Fungi</taxon>
        <taxon>Dikarya</taxon>
        <taxon>Ascomycota</taxon>
        <taxon>Pezizomycotina</taxon>
        <taxon>Sordariomycetes</taxon>
        <taxon>Sordariomycetidae</taxon>
        <taxon>Sordariales</taxon>
        <taxon>Sordariaceae</taxon>
        <taxon>Sordaria</taxon>
    </lineage>
</organism>
<name>A0A8S9A4F6_SORMA</name>
<dbReference type="OMA" id="FNGYQYA"/>
<feature type="compositionally biased region" description="Basic and acidic residues" evidence="1">
    <location>
        <begin position="89"/>
        <end position="104"/>
    </location>
</feature>
<dbReference type="Proteomes" id="UP000433876">
    <property type="component" value="Unassembled WGS sequence"/>
</dbReference>
<evidence type="ECO:0000256" key="1">
    <source>
        <dbReference type="SAM" id="MobiDB-lite"/>
    </source>
</evidence>
<dbReference type="EMBL" id="NMPR01000001">
    <property type="protein sequence ID" value="KAA8636839.1"/>
    <property type="molecule type" value="Genomic_DNA"/>
</dbReference>
<accession>A0A8S9A4F6</accession>
<reference evidence="2 3" key="1">
    <citation type="submission" date="2017-07" db="EMBL/GenBank/DDBJ databases">
        <title>Genome sequence of the Sordaria macrospora wild type strain R19027.</title>
        <authorList>
            <person name="Nowrousian M."/>
            <person name="Teichert I."/>
            <person name="Kueck U."/>
        </authorList>
    </citation>
    <scope>NUCLEOTIDE SEQUENCE [LARGE SCALE GENOMIC DNA]</scope>
    <source>
        <strain evidence="2 3">R19027</strain>
        <tissue evidence="2">Mycelium</tissue>
    </source>
</reference>
<proteinExistence type="predicted"/>